<evidence type="ECO:0000256" key="2">
    <source>
        <dbReference type="ARBA" id="ARBA00022618"/>
    </source>
</evidence>
<evidence type="ECO:0000256" key="5">
    <source>
        <dbReference type="ARBA" id="ARBA00023306"/>
    </source>
</evidence>
<keyword evidence="2" id="KW-0132">Cell division</keyword>
<sequence>MAAAFQAIEKKRSELFCTTVRKVDEHIGTIYKRLTESEQFPMGGNAYLTLENADYRPFEHGVFLCAMPPSKRFREIESLSGGERSVAAMALLFAAHAFRPAPFFVLDEVDAALDKANAARLVRFLQRETESKRLQCIVVSLRESFYHKAEELVGVYKDVRRASSGVLTLDLEEFDAQSGQTLGSAIRKRGRSVGVSVSSFGSDLAVE</sequence>
<comment type="subcellular location">
    <subcellularLocation>
        <location evidence="1">Nucleus</location>
    </subcellularLocation>
</comment>
<evidence type="ECO:0000256" key="4">
    <source>
        <dbReference type="ARBA" id="ARBA00023242"/>
    </source>
</evidence>
<dbReference type="EMBL" id="JBDODL010003208">
    <property type="protein sequence ID" value="MES1922608.1"/>
    <property type="molecule type" value="Genomic_DNA"/>
</dbReference>
<protein>
    <submittedName>
        <fullName evidence="7">Structural maintenance of chromosomes protein 1</fullName>
    </submittedName>
</protein>
<dbReference type="PANTHER" id="PTHR18937:SF12">
    <property type="entry name" value="STRUCTURAL MAINTENANCE OF CHROMOSOMES PROTEIN"/>
    <property type="match status" value="1"/>
</dbReference>
<dbReference type="InterPro" id="IPR003395">
    <property type="entry name" value="RecF/RecN/SMC_N"/>
</dbReference>
<evidence type="ECO:0000256" key="3">
    <source>
        <dbReference type="ARBA" id="ARBA00022776"/>
    </source>
</evidence>
<name>A0ABV2ASF1_9EUKA</name>
<dbReference type="PANTHER" id="PTHR18937">
    <property type="entry name" value="STRUCTURAL MAINTENANCE OF CHROMOSOMES SMC FAMILY MEMBER"/>
    <property type="match status" value="1"/>
</dbReference>
<accession>A0ABV2ASF1</accession>
<dbReference type="Proteomes" id="UP001439008">
    <property type="component" value="Unassembled WGS sequence"/>
</dbReference>
<keyword evidence="5" id="KW-0131">Cell cycle</keyword>
<reference evidence="7 8" key="1">
    <citation type="journal article" date="2024" name="BMC Biol.">
        <title>Comparative genomics of Ascetosporea gives new insight into the evolutionary basis for animal parasitism in Rhizaria.</title>
        <authorList>
            <person name="Hiltunen Thoren M."/>
            <person name="Onut-Brannstrom I."/>
            <person name="Alfjorden A."/>
            <person name="Peckova H."/>
            <person name="Swords F."/>
            <person name="Hooper C."/>
            <person name="Holzer A.S."/>
            <person name="Bass D."/>
            <person name="Burki F."/>
        </authorList>
    </citation>
    <scope>NUCLEOTIDE SEQUENCE [LARGE SCALE GENOMIC DNA]</scope>
    <source>
        <strain evidence="7">20-A016</strain>
    </source>
</reference>
<evidence type="ECO:0000256" key="1">
    <source>
        <dbReference type="ARBA" id="ARBA00004123"/>
    </source>
</evidence>
<keyword evidence="4" id="KW-0539">Nucleus</keyword>
<dbReference type="Gene3D" id="3.40.50.300">
    <property type="entry name" value="P-loop containing nucleotide triphosphate hydrolases"/>
    <property type="match status" value="1"/>
</dbReference>
<dbReference type="Pfam" id="PF02463">
    <property type="entry name" value="SMC_N"/>
    <property type="match status" value="1"/>
</dbReference>
<comment type="caution">
    <text evidence="7">The sequence shown here is derived from an EMBL/GenBank/DDBJ whole genome shotgun (WGS) entry which is preliminary data.</text>
</comment>
<gene>
    <name evidence="7" type="primary">SMC1_2</name>
    <name evidence="7" type="ORF">MHBO_004126</name>
</gene>
<proteinExistence type="predicted"/>
<evidence type="ECO:0000313" key="8">
    <source>
        <dbReference type="Proteomes" id="UP001439008"/>
    </source>
</evidence>
<organism evidence="7 8">
    <name type="scientific">Bonamia ostreae</name>
    <dbReference type="NCBI Taxonomy" id="126728"/>
    <lineage>
        <taxon>Eukaryota</taxon>
        <taxon>Sar</taxon>
        <taxon>Rhizaria</taxon>
        <taxon>Endomyxa</taxon>
        <taxon>Ascetosporea</taxon>
        <taxon>Haplosporida</taxon>
        <taxon>Bonamia</taxon>
    </lineage>
</organism>
<evidence type="ECO:0000313" key="7">
    <source>
        <dbReference type="EMBL" id="MES1922608.1"/>
    </source>
</evidence>
<keyword evidence="8" id="KW-1185">Reference proteome</keyword>
<dbReference type="SUPFAM" id="SSF52540">
    <property type="entry name" value="P-loop containing nucleoside triphosphate hydrolases"/>
    <property type="match status" value="1"/>
</dbReference>
<keyword evidence="3" id="KW-0498">Mitosis</keyword>
<evidence type="ECO:0000259" key="6">
    <source>
        <dbReference type="Pfam" id="PF02463"/>
    </source>
</evidence>
<dbReference type="InterPro" id="IPR027417">
    <property type="entry name" value="P-loop_NTPase"/>
</dbReference>
<feature type="domain" description="RecF/RecN/SMC N-terminal" evidence="6">
    <location>
        <begin position="76"/>
        <end position="159"/>
    </location>
</feature>